<dbReference type="GO" id="GO:0009055">
    <property type="term" value="F:electron transfer activity"/>
    <property type="evidence" value="ECO:0007669"/>
    <property type="project" value="InterPro"/>
</dbReference>
<dbReference type="GO" id="GO:0022904">
    <property type="term" value="P:respiratory electron transport chain"/>
    <property type="evidence" value="ECO:0007669"/>
    <property type="project" value="InterPro"/>
</dbReference>
<feature type="transmembrane region" description="Helical" evidence="6">
    <location>
        <begin position="144"/>
        <end position="164"/>
    </location>
</feature>
<keyword evidence="5 6" id="KW-0472">Membrane</keyword>
<gene>
    <name evidence="8" type="ORF">HW564_20955</name>
</gene>
<evidence type="ECO:0000259" key="7">
    <source>
        <dbReference type="Pfam" id="PF01292"/>
    </source>
</evidence>
<dbReference type="InterPro" id="IPR016174">
    <property type="entry name" value="Di-haem_cyt_TM"/>
</dbReference>
<accession>A0A850LNM6</accession>
<feature type="transmembrane region" description="Helical" evidence="6">
    <location>
        <begin position="20"/>
        <end position="37"/>
    </location>
</feature>
<dbReference type="EMBL" id="JABXIY010000067">
    <property type="protein sequence ID" value="NVK99400.1"/>
    <property type="molecule type" value="Genomic_DNA"/>
</dbReference>
<dbReference type="Proteomes" id="UP000565723">
    <property type="component" value="Unassembled WGS sequence"/>
</dbReference>
<comment type="caution">
    <text evidence="8">The sequence shown here is derived from an EMBL/GenBank/DDBJ whole genome shotgun (WGS) entry which is preliminary data.</text>
</comment>
<protein>
    <submittedName>
        <fullName evidence="8">Cytochrome b/b6 domain-containing protein</fullName>
    </submittedName>
</protein>
<evidence type="ECO:0000256" key="6">
    <source>
        <dbReference type="SAM" id="Phobius"/>
    </source>
</evidence>
<dbReference type="RefSeq" id="WP_011046037.1">
    <property type="nucleotide sequence ID" value="NZ_CP076685.1"/>
</dbReference>
<dbReference type="SUPFAM" id="SSF81342">
    <property type="entry name" value="Transmembrane di-heme cytochromes"/>
    <property type="match status" value="1"/>
</dbReference>
<evidence type="ECO:0000256" key="2">
    <source>
        <dbReference type="ARBA" id="ARBA00022475"/>
    </source>
</evidence>
<proteinExistence type="predicted"/>
<dbReference type="PANTHER" id="PTHR30485:SF2">
    <property type="entry name" value="BLL0597 PROTEIN"/>
    <property type="match status" value="1"/>
</dbReference>
<sequence>MAGTPGGREGAREIRVWDPLVRLTHWGVALGVLVNSALTDPDGALHEQVGYGVLALVVLRLLWCIVGPKPARFSAFPPSPAAALGHLRAMLRGERKVHLSHNPLGALMVYNLWLTLLALSATGIMMGTVTFFGVDWVEELHEAAFGWLMFSVALHVGGVLFDQWRTGVPLARAMVTGRKRIQAERLDG</sequence>
<feature type="transmembrane region" description="Helical" evidence="6">
    <location>
        <begin position="104"/>
        <end position="132"/>
    </location>
</feature>
<dbReference type="OMA" id="ARWADFW"/>
<keyword evidence="2" id="KW-1003">Cell membrane</keyword>
<dbReference type="Pfam" id="PF01292">
    <property type="entry name" value="Ni_hydr_CYTB"/>
    <property type="match status" value="1"/>
</dbReference>
<feature type="domain" description="Cytochrome b561 bacterial/Ni-hydrogenase" evidence="7">
    <location>
        <begin position="16"/>
        <end position="177"/>
    </location>
</feature>
<evidence type="ECO:0000256" key="3">
    <source>
        <dbReference type="ARBA" id="ARBA00022692"/>
    </source>
</evidence>
<name>A0A850LNM6_9RHOB</name>
<comment type="subcellular location">
    <subcellularLocation>
        <location evidence="1">Cell membrane</location>
        <topology evidence="1">Multi-pass membrane protein</topology>
    </subcellularLocation>
</comment>
<keyword evidence="4 6" id="KW-1133">Transmembrane helix</keyword>
<dbReference type="GO" id="GO:0020037">
    <property type="term" value="F:heme binding"/>
    <property type="evidence" value="ECO:0007669"/>
    <property type="project" value="TreeGrafter"/>
</dbReference>
<dbReference type="Gene3D" id="1.20.950.20">
    <property type="entry name" value="Transmembrane di-heme cytochromes, Chain C"/>
    <property type="match status" value="1"/>
</dbReference>
<evidence type="ECO:0000256" key="4">
    <source>
        <dbReference type="ARBA" id="ARBA00022989"/>
    </source>
</evidence>
<organism evidence="8 9">
    <name type="scientific">Ruegeria pomeroyi</name>
    <dbReference type="NCBI Taxonomy" id="89184"/>
    <lineage>
        <taxon>Bacteria</taxon>
        <taxon>Pseudomonadati</taxon>
        <taxon>Pseudomonadota</taxon>
        <taxon>Alphaproteobacteria</taxon>
        <taxon>Rhodobacterales</taxon>
        <taxon>Roseobacteraceae</taxon>
        <taxon>Ruegeria</taxon>
    </lineage>
</organism>
<evidence type="ECO:0000313" key="8">
    <source>
        <dbReference type="EMBL" id="NVK99400.1"/>
    </source>
</evidence>
<keyword evidence="3 6" id="KW-0812">Transmembrane</keyword>
<dbReference type="InterPro" id="IPR011577">
    <property type="entry name" value="Cyt_b561_bac/Ni-Hgenase"/>
</dbReference>
<dbReference type="AlphaFoldDB" id="A0A850LNM6"/>
<dbReference type="InterPro" id="IPR051542">
    <property type="entry name" value="Hydrogenase_cytochrome"/>
</dbReference>
<feature type="transmembrane region" description="Helical" evidence="6">
    <location>
        <begin position="49"/>
        <end position="66"/>
    </location>
</feature>
<evidence type="ECO:0000256" key="5">
    <source>
        <dbReference type="ARBA" id="ARBA00023136"/>
    </source>
</evidence>
<evidence type="ECO:0000256" key="1">
    <source>
        <dbReference type="ARBA" id="ARBA00004651"/>
    </source>
</evidence>
<dbReference type="GO" id="GO:0005886">
    <property type="term" value="C:plasma membrane"/>
    <property type="evidence" value="ECO:0007669"/>
    <property type="project" value="UniProtKB-SubCell"/>
</dbReference>
<dbReference type="PANTHER" id="PTHR30485">
    <property type="entry name" value="NI/FE-HYDROGENASE 1 B-TYPE CYTOCHROME SUBUNIT"/>
    <property type="match status" value="1"/>
</dbReference>
<reference evidence="8 9" key="1">
    <citation type="journal article" date="2020" name="Proc. Natl. Acad. Sci. U.S.A.">
        <title>Ecological drivers of bacterial community assembly in synthetic phycospheres.</title>
        <authorList>
            <person name="Fu H."/>
            <person name="Uchimiya M."/>
            <person name="Gore J."/>
            <person name="Moran M.A."/>
        </authorList>
    </citation>
    <scope>NUCLEOTIDE SEQUENCE [LARGE SCALE GENOMIC DNA]</scope>
    <source>
        <strain evidence="8">HF-Din03</strain>
    </source>
</reference>
<evidence type="ECO:0000313" key="9">
    <source>
        <dbReference type="Proteomes" id="UP000565723"/>
    </source>
</evidence>